<evidence type="ECO:0000313" key="2">
    <source>
        <dbReference type="EMBL" id="MBO8423526.1"/>
    </source>
</evidence>
<dbReference type="GO" id="GO:0003700">
    <property type="term" value="F:DNA-binding transcription factor activity"/>
    <property type="evidence" value="ECO:0007669"/>
    <property type="project" value="InterPro"/>
</dbReference>
<feature type="domain" description="Sporulation initiation factor Spo0A C-terminal" evidence="1">
    <location>
        <begin position="135"/>
        <end position="238"/>
    </location>
</feature>
<dbReference type="EMBL" id="JADINF010000017">
    <property type="protein sequence ID" value="MBO8423526.1"/>
    <property type="molecule type" value="Genomic_DNA"/>
</dbReference>
<name>A0A940DF70_9FIRM</name>
<dbReference type="InterPro" id="IPR014879">
    <property type="entry name" value="Spo0A_C"/>
</dbReference>
<keyword evidence="2" id="KW-0648">Protein biosynthesis</keyword>
<keyword evidence="2" id="KW-0396">Initiation factor</keyword>
<reference evidence="2" key="1">
    <citation type="submission" date="2020-10" db="EMBL/GenBank/DDBJ databases">
        <authorList>
            <person name="Gilroy R."/>
        </authorList>
    </citation>
    <scope>NUCLEOTIDE SEQUENCE</scope>
    <source>
        <strain evidence="2">517</strain>
    </source>
</reference>
<dbReference type="SUPFAM" id="SSF46894">
    <property type="entry name" value="C-terminal effector domain of the bipartite response regulators"/>
    <property type="match status" value="1"/>
</dbReference>
<dbReference type="GO" id="GO:0005737">
    <property type="term" value="C:cytoplasm"/>
    <property type="evidence" value="ECO:0007669"/>
    <property type="project" value="InterPro"/>
</dbReference>
<reference evidence="2" key="2">
    <citation type="journal article" date="2021" name="PeerJ">
        <title>Extensive microbial diversity within the chicken gut microbiome revealed by metagenomics and culture.</title>
        <authorList>
            <person name="Gilroy R."/>
            <person name="Ravi A."/>
            <person name="Getino M."/>
            <person name="Pursley I."/>
            <person name="Horton D.L."/>
            <person name="Alikhan N.F."/>
            <person name="Baker D."/>
            <person name="Gharbi K."/>
            <person name="Hall N."/>
            <person name="Watson M."/>
            <person name="Adriaenssens E.M."/>
            <person name="Foster-Nyarko E."/>
            <person name="Jarju S."/>
            <person name="Secka A."/>
            <person name="Antonio M."/>
            <person name="Oren A."/>
            <person name="Chaudhuri R.R."/>
            <person name="La Ragione R."/>
            <person name="Hildebrand F."/>
            <person name="Pallen M.J."/>
        </authorList>
    </citation>
    <scope>NUCLEOTIDE SEQUENCE</scope>
    <source>
        <strain evidence="2">517</strain>
    </source>
</reference>
<dbReference type="GO" id="GO:0005509">
    <property type="term" value="F:calcium ion binding"/>
    <property type="evidence" value="ECO:0007669"/>
    <property type="project" value="InterPro"/>
</dbReference>
<dbReference type="GO" id="GO:0003743">
    <property type="term" value="F:translation initiation factor activity"/>
    <property type="evidence" value="ECO:0007669"/>
    <property type="project" value="UniProtKB-KW"/>
</dbReference>
<dbReference type="InterPro" id="IPR036388">
    <property type="entry name" value="WH-like_DNA-bd_sf"/>
</dbReference>
<dbReference type="Proteomes" id="UP000727857">
    <property type="component" value="Unassembled WGS sequence"/>
</dbReference>
<proteinExistence type="predicted"/>
<dbReference type="GO" id="GO:0042173">
    <property type="term" value="P:regulation of sporulation resulting in formation of a cellular spore"/>
    <property type="evidence" value="ECO:0007669"/>
    <property type="project" value="InterPro"/>
</dbReference>
<gene>
    <name evidence="2" type="ORF">IAB16_00675</name>
</gene>
<dbReference type="Gene3D" id="1.10.10.10">
    <property type="entry name" value="Winged helix-like DNA-binding domain superfamily/Winged helix DNA-binding domain"/>
    <property type="match status" value="1"/>
</dbReference>
<dbReference type="InterPro" id="IPR016032">
    <property type="entry name" value="Sig_transdc_resp-reg_C-effctor"/>
</dbReference>
<dbReference type="Pfam" id="PF08769">
    <property type="entry name" value="Spo0A_C"/>
    <property type="match status" value="1"/>
</dbReference>
<protein>
    <submittedName>
        <fullName evidence="2">Sporulation initiation factor Spo0A C-terminal domain-containing protein</fullName>
    </submittedName>
</protein>
<comment type="caution">
    <text evidence="2">The sequence shown here is derived from an EMBL/GenBank/DDBJ whole genome shotgun (WGS) entry which is preliminary data.</text>
</comment>
<dbReference type="AlphaFoldDB" id="A0A940DF70"/>
<organism evidence="2 3">
    <name type="scientific">Candidatus Stercoripulliclostridium pullicola</name>
    <dbReference type="NCBI Taxonomy" id="2840953"/>
    <lineage>
        <taxon>Bacteria</taxon>
        <taxon>Bacillati</taxon>
        <taxon>Bacillota</taxon>
        <taxon>Clostridia</taxon>
        <taxon>Eubacteriales</taxon>
        <taxon>Candidatus Stercoripulliclostridium</taxon>
    </lineage>
</organism>
<evidence type="ECO:0000259" key="1">
    <source>
        <dbReference type="Pfam" id="PF08769"/>
    </source>
</evidence>
<evidence type="ECO:0000313" key="3">
    <source>
        <dbReference type="Proteomes" id="UP000727857"/>
    </source>
</evidence>
<accession>A0A940DF70</accession>
<dbReference type="GO" id="GO:0003677">
    <property type="term" value="F:DNA binding"/>
    <property type="evidence" value="ECO:0007669"/>
    <property type="project" value="InterPro"/>
</dbReference>
<sequence>MNAVSCLAVGFPNAELQGLKMARPLELKVTAAADGYVEARSVLNERAPAAVAVYGTKDVAELKNFTEFVKAIPESPTVVIITEGNGEGAYADALVNPSRGCAYIADAIIEASGTEKNNKQIELKLSRERALDERIANIFISAGIPPHIKGYQFLREAVKQTVKLPEMINNITKELYPAVADKFATSPSKVERAIRHAIEVAWSRGKIENINNIYGIKIFAKGEKPTNGELIALIADKLMIEYS</sequence>